<proteinExistence type="predicted"/>
<comment type="caution">
    <text evidence="1">The sequence shown here is derived from an EMBL/GenBank/DDBJ whole genome shotgun (WGS) entry which is preliminary data.</text>
</comment>
<dbReference type="NCBIfam" id="TIGR04183">
    <property type="entry name" value="Por_Secre_tail"/>
    <property type="match status" value="1"/>
</dbReference>
<reference evidence="1 2" key="1">
    <citation type="submission" date="2017-07" db="EMBL/GenBank/DDBJ databases">
        <title>Recovery of genomes from metagenomes via a dereplication, aggregation, and scoring strategy.</title>
        <authorList>
            <person name="Sieber C.M."/>
            <person name="Probst A.J."/>
            <person name="Sharrar A."/>
            <person name="Thomas B.C."/>
            <person name="Hess M."/>
            <person name="Tringe S.G."/>
            <person name="Banfield J.F."/>
        </authorList>
    </citation>
    <scope>NUCLEOTIDE SEQUENCE [LARGE SCALE GENOMIC DNA]</scope>
    <source>
        <strain evidence="1">JGI_Cruoil_03_51_56</strain>
    </source>
</reference>
<gene>
    <name evidence="1" type="ORF">CH330_09470</name>
</gene>
<evidence type="ECO:0008006" key="3">
    <source>
        <dbReference type="Google" id="ProtNLM"/>
    </source>
</evidence>
<sequence length="49" mass="5349">MAGTNGARVGFTTVSNSYTWNCSKIPAGVYFCRVTTDQGVTTKRFNIAR</sequence>
<evidence type="ECO:0000313" key="1">
    <source>
        <dbReference type="EMBL" id="OYD14026.1"/>
    </source>
</evidence>
<dbReference type="InterPro" id="IPR026444">
    <property type="entry name" value="Secre_tail"/>
</dbReference>
<protein>
    <recommendedName>
        <fullName evidence="3">Secretion system C-terminal sorting domain-containing protein</fullName>
    </recommendedName>
</protein>
<dbReference type="Proteomes" id="UP000215559">
    <property type="component" value="Unassembled WGS sequence"/>
</dbReference>
<name>A0A235BPC3_UNCW3</name>
<dbReference type="EMBL" id="NOZP01000183">
    <property type="protein sequence ID" value="OYD14026.1"/>
    <property type="molecule type" value="Genomic_DNA"/>
</dbReference>
<evidence type="ECO:0000313" key="2">
    <source>
        <dbReference type="Proteomes" id="UP000215559"/>
    </source>
</evidence>
<dbReference type="AlphaFoldDB" id="A0A235BPC3"/>
<accession>A0A235BPC3</accession>
<organism evidence="1 2">
    <name type="scientific">candidate division WOR-3 bacterium JGI_Cruoil_03_51_56</name>
    <dbReference type="NCBI Taxonomy" id="1973747"/>
    <lineage>
        <taxon>Bacteria</taxon>
        <taxon>Bacteria division WOR-3</taxon>
    </lineage>
</organism>